<name>A0A271IUM5_9BACT</name>
<protein>
    <recommendedName>
        <fullName evidence="2">EamA domain-containing protein</fullName>
    </recommendedName>
</protein>
<feature type="transmembrane region" description="Helical" evidence="1">
    <location>
        <begin position="35"/>
        <end position="54"/>
    </location>
</feature>
<evidence type="ECO:0000259" key="2">
    <source>
        <dbReference type="Pfam" id="PF00892"/>
    </source>
</evidence>
<feature type="transmembrane region" description="Helical" evidence="1">
    <location>
        <begin position="182"/>
        <end position="201"/>
    </location>
</feature>
<keyword evidence="1" id="KW-0812">Transmembrane</keyword>
<gene>
    <name evidence="3" type="ORF">BSZ37_00040</name>
</gene>
<keyword evidence="1" id="KW-0472">Membrane</keyword>
<dbReference type="RefSeq" id="WP_095508576.1">
    <property type="nucleotide sequence ID" value="NZ_MQWD01000001.1"/>
</dbReference>
<dbReference type="EMBL" id="MQWD01000001">
    <property type="protein sequence ID" value="PAP74951.1"/>
    <property type="molecule type" value="Genomic_DNA"/>
</dbReference>
<evidence type="ECO:0000313" key="4">
    <source>
        <dbReference type="Proteomes" id="UP000216339"/>
    </source>
</evidence>
<feature type="transmembrane region" description="Helical" evidence="1">
    <location>
        <begin position="152"/>
        <end position="170"/>
    </location>
</feature>
<comment type="caution">
    <text evidence="3">The sequence shown here is derived from an EMBL/GenBank/DDBJ whole genome shotgun (WGS) entry which is preliminary data.</text>
</comment>
<dbReference type="SUPFAM" id="SSF103481">
    <property type="entry name" value="Multidrug resistance efflux transporter EmrE"/>
    <property type="match status" value="2"/>
</dbReference>
<feature type="domain" description="EamA" evidence="2">
    <location>
        <begin position="2"/>
        <end position="132"/>
    </location>
</feature>
<sequence length="293" mass="29075">MWIWLSLLSAVGAAGVGFALKRSLTCAGAVGATVAYRAVGGGLLLALVVGAGLARPVGSDYVWAVAIAIPFELVGTVAFTLALREGELSLVSPLFGLLPVTVTLGAALALGEQPTAGALAGIGLVAVGVYVLGLGGARGLWEPLRALATHPAGRWAGVSVLAWSVTAVVHKIGIAASGAMPWAVTLALGSAVALLAAAPFLPRSLRTAPEVASPTSWLGWTAAAGALYAVQQVGLQNALERAPAGYVIALSSVSILLGVVAGIVLLRERGAGRSRLGGAGLVTLGAALVAIYG</sequence>
<feature type="transmembrane region" description="Helical" evidence="1">
    <location>
        <begin position="90"/>
        <end position="111"/>
    </location>
</feature>
<feature type="transmembrane region" description="Helical" evidence="1">
    <location>
        <begin position="118"/>
        <end position="140"/>
    </location>
</feature>
<organism evidence="3 4">
    <name type="scientific">Rubrivirga marina</name>
    <dbReference type="NCBI Taxonomy" id="1196024"/>
    <lineage>
        <taxon>Bacteria</taxon>
        <taxon>Pseudomonadati</taxon>
        <taxon>Rhodothermota</taxon>
        <taxon>Rhodothermia</taxon>
        <taxon>Rhodothermales</taxon>
        <taxon>Rubricoccaceae</taxon>
        <taxon>Rubrivirga</taxon>
    </lineage>
</organism>
<dbReference type="OrthoDB" id="1524713at2"/>
<dbReference type="AlphaFoldDB" id="A0A271IUM5"/>
<accession>A0A271IUM5</accession>
<evidence type="ECO:0000256" key="1">
    <source>
        <dbReference type="SAM" id="Phobius"/>
    </source>
</evidence>
<dbReference type="GO" id="GO:0016020">
    <property type="term" value="C:membrane"/>
    <property type="evidence" value="ECO:0007669"/>
    <property type="project" value="InterPro"/>
</dbReference>
<evidence type="ECO:0000313" key="3">
    <source>
        <dbReference type="EMBL" id="PAP74951.1"/>
    </source>
</evidence>
<keyword evidence="1" id="KW-1133">Transmembrane helix</keyword>
<dbReference type="InterPro" id="IPR000620">
    <property type="entry name" value="EamA_dom"/>
</dbReference>
<keyword evidence="4" id="KW-1185">Reference proteome</keyword>
<dbReference type="Proteomes" id="UP000216339">
    <property type="component" value="Unassembled WGS sequence"/>
</dbReference>
<feature type="transmembrane region" description="Helical" evidence="1">
    <location>
        <begin position="244"/>
        <end position="264"/>
    </location>
</feature>
<dbReference type="Gene3D" id="1.10.3730.20">
    <property type="match status" value="1"/>
</dbReference>
<dbReference type="InterPro" id="IPR037185">
    <property type="entry name" value="EmrE-like"/>
</dbReference>
<dbReference type="Pfam" id="PF00892">
    <property type="entry name" value="EamA"/>
    <property type="match status" value="1"/>
</dbReference>
<reference evidence="3 4" key="1">
    <citation type="submission" date="2016-11" db="EMBL/GenBank/DDBJ databases">
        <title>Study of marine rhodopsin-containing bacteria.</title>
        <authorList>
            <person name="Yoshizawa S."/>
            <person name="Kumagai Y."/>
            <person name="Kogure K."/>
        </authorList>
    </citation>
    <scope>NUCLEOTIDE SEQUENCE [LARGE SCALE GENOMIC DNA]</scope>
    <source>
        <strain evidence="3 4">SAORIC-28</strain>
    </source>
</reference>
<proteinExistence type="predicted"/>
<feature type="transmembrane region" description="Helical" evidence="1">
    <location>
        <begin position="276"/>
        <end position="292"/>
    </location>
</feature>
<feature type="transmembrane region" description="Helical" evidence="1">
    <location>
        <begin position="61"/>
        <end position="84"/>
    </location>
</feature>